<dbReference type="Proteomes" id="UP000254082">
    <property type="component" value="Unassembled WGS sequence"/>
</dbReference>
<sequence>MNTATLDTMAFDNFEVADTTTLSESEGGGLLLAGLGAVTGFFGGGAAGGAVGTVTLPIVGTVAGATAGAVGGAGAGFIAGAAVDTWGPWI</sequence>
<accession>A0A380JAS8</accession>
<reference evidence="1 2" key="1">
    <citation type="submission" date="2018-06" db="EMBL/GenBank/DDBJ databases">
        <authorList>
            <consortium name="Pathogen Informatics"/>
            <person name="Doyle S."/>
        </authorList>
    </citation>
    <scope>NUCLEOTIDE SEQUENCE [LARGE SCALE GENOMIC DNA]</scope>
    <source>
        <strain evidence="2">NCTC 11391</strain>
    </source>
</reference>
<gene>
    <name evidence="1" type="ORF">NCTC11391_00043</name>
</gene>
<dbReference type="RefSeq" id="WP_002997566.1">
    <property type="nucleotide sequence ID" value="NZ_UHFA01000002.1"/>
</dbReference>
<dbReference type="EMBL" id="UHFA01000002">
    <property type="protein sequence ID" value="SUN35072.1"/>
    <property type="molecule type" value="Genomic_DNA"/>
</dbReference>
<dbReference type="InterPro" id="IPR019493">
    <property type="entry name" value="Bacteriocin_IIb_lactacin-rel"/>
</dbReference>
<organism evidence="1 2">
    <name type="scientific">Streptococcus downei MFe28</name>
    <dbReference type="NCBI Taxonomy" id="764290"/>
    <lineage>
        <taxon>Bacteria</taxon>
        <taxon>Bacillati</taxon>
        <taxon>Bacillota</taxon>
        <taxon>Bacilli</taxon>
        <taxon>Lactobacillales</taxon>
        <taxon>Streptococcaceae</taxon>
        <taxon>Streptococcus</taxon>
    </lineage>
</organism>
<evidence type="ECO:0008006" key="3">
    <source>
        <dbReference type="Google" id="ProtNLM"/>
    </source>
</evidence>
<dbReference type="Pfam" id="PF10439">
    <property type="entry name" value="Bacteriocin_IIc"/>
    <property type="match status" value="1"/>
</dbReference>
<evidence type="ECO:0000313" key="2">
    <source>
        <dbReference type="Proteomes" id="UP000254082"/>
    </source>
</evidence>
<keyword evidence="2" id="KW-1185">Reference proteome</keyword>
<protein>
    <recommendedName>
        <fullName evidence="3">Bacteriocin class II with double-glycine leader peptide</fullName>
    </recommendedName>
</protein>
<proteinExistence type="predicted"/>
<name>A0A380JAS8_STRDO</name>
<dbReference type="AlphaFoldDB" id="A0A380JAS8"/>
<evidence type="ECO:0000313" key="1">
    <source>
        <dbReference type="EMBL" id="SUN35072.1"/>
    </source>
</evidence>